<name>A0A913XC03_EXADI</name>
<sequence>YPYEATYAASKFALHGYFDSLRMELSDSNINIQLVCPGPVQSNVAANAFTSIKDKSFKDLPSYTDNGIRMPTERCAYLMAVSMANRLDEVWISTHPMLTCTYMSQYMPTVFRWYAKRNFLKIMKNNYFKQ</sequence>
<dbReference type="Gene3D" id="3.40.50.720">
    <property type="entry name" value="NAD(P)-binding Rossmann-like Domain"/>
    <property type="match status" value="1"/>
</dbReference>
<organism evidence="1 2">
    <name type="scientific">Exaiptasia diaphana</name>
    <name type="common">Tropical sea anemone</name>
    <name type="synonym">Aiptasia pulchella</name>
    <dbReference type="NCBI Taxonomy" id="2652724"/>
    <lineage>
        <taxon>Eukaryota</taxon>
        <taxon>Metazoa</taxon>
        <taxon>Cnidaria</taxon>
        <taxon>Anthozoa</taxon>
        <taxon>Hexacorallia</taxon>
        <taxon>Actiniaria</taxon>
        <taxon>Aiptasiidae</taxon>
        <taxon>Exaiptasia</taxon>
    </lineage>
</organism>
<dbReference type="InterPro" id="IPR053011">
    <property type="entry name" value="SDR_family_member_7"/>
</dbReference>
<accession>A0A913XC03</accession>
<dbReference type="PANTHER" id="PTHR44269:SF1">
    <property type="entry name" value="DEHYDROGENASE_REDUCTASE SDR FAMILY MEMBER 7"/>
    <property type="match status" value="1"/>
</dbReference>
<protein>
    <submittedName>
        <fullName evidence="1">Uncharacterized protein</fullName>
    </submittedName>
</protein>
<proteinExistence type="predicted"/>
<dbReference type="InterPro" id="IPR036291">
    <property type="entry name" value="NAD(P)-bd_dom_sf"/>
</dbReference>
<dbReference type="InterPro" id="IPR002347">
    <property type="entry name" value="SDR_fam"/>
</dbReference>
<keyword evidence="2" id="KW-1185">Reference proteome</keyword>
<dbReference type="OMA" id="WISTHPM"/>
<dbReference type="EnsemblMetazoa" id="XM_021046500.2">
    <property type="protein sequence ID" value="XP_020902159.1"/>
    <property type="gene ID" value="LOC110240685"/>
</dbReference>
<dbReference type="KEGG" id="epa:110240685"/>
<evidence type="ECO:0000313" key="2">
    <source>
        <dbReference type="Proteomes" id="UP000887567"/>
    </source>
</evidence>
<dbReference type="Pfam" id="PF00106">
    <property type="entry name" value="adh_short"/>
    <property type="match status" value="1"/>
</dbReference>
<dbReference type="OrthoDB" id="47007at2759"/>
<dbReference type="SUPFAM" id="SSF51735">
    <property type="entry name" value="NAD(P)-binding Rossmann-fold domains"/>
    <property type="match status" value="1"/>
</dbReference>
<dbReference type="PANTHER" id="PTHR44269">
    <property type="entry name" value="DEHYDROGENASE/REDUCTASE SDR FAMILY MEMBER 7-RELATED"/>
    <property type="match status" value="1"/>
</dbReference>
<dbReference type="AlphaFoldDB" id="A0A913XC03"/>
<dbReference type="RefSeq" id="XP_020902159.1">
    <property type="nucleotide sequence ID" value="XM_021046500.2"/>
</dbReference>
<dbReference type="GeneID" id="110240685"/>
<evidence type="ECO:0000313" key="1">
    <source>
        <dbReference type="EnsemblMetazoa" id="XP_020902159.1"/>
    </source>
</evidence>
<dbReference type="Proteomes" id="UP000887567">
    <property type="component" value="Unplaced"/>
</dbReference>
<reference evidence="1" key="1">
    <citation type="submission" date="2022-11" db="UniProtKB">
        <authorList>
            <consortium name="EnsemblMetazoa"/>
        </authorList>
    </citation>
    <scope>IDENTIFICATION</scope>
</reference>